<evidence type="ECO:0000313" key="2">
    <source>
        <dbReference type="EMBL" id="KEQ69019.1"/>
    </source>
</evidence>
<dbReference type="OrthoDB" id="5429634at2759"/>
<sequence length="231" mass="25166">MLIGSADTFAGWGTGSQTTLLKSQFSTASILLNAWLTNIPQLFFSFTYFNLNGIFTRMALAKEWNTMASQRKGLRVSHPEKAQRSTYFLQLPYRWAIPLTIGSGSLHWLISQTLFMVQIDVQSGTGVRDTGKAFVACGFSSFSCLVLISVVGSIIMAAYIVATLPLQENIPFGASCSAIISAACHPPDTDYEAHLKEVMWGVTDTAHSSGLQHCSFTSQHVSPPVVGNRYA</sequence>
<dbReference type="PANTHER" id="PTHR35395:SF1">
    <property type="entry name" value="DUF6536 DOMAIN-CONTAINING PROTEIN"/>
    <property type="match status" value="1"/>
</dbReference>
<dbReference type="Proteomes" id="UP000027730">
    <property type="component" value="Unassembled WGS sequence"/>
</dbReference>
<reference evidence="2 3" key="1">
    <citation type="journal article" date="2014" name="BMC Genomics">
        <title>Genome sequencing of four Aureobasidium pullulans varieties: biotechnological potential, stress tolerance, and description of new species.</title>
        <authorList>
            <person name="Gostin Ar C."/>
            <person name="Ohm R.A."/>
            <person name="Kogej T."/>
            <person name="Sonjak S."/>
            <person name="Turk M."/>
            <person name="Zajc J."/>
            <person name="Zalar P."/>
            <person name="Grube M."/>
            <person name="Sun H."/>
            <person name="Han J."/>
            <person name="Sharma A."/>
            <person name="Chiniquy J."/>
            <person name="Ngan C.Y."/>
            <person name="Lipzen A."/>
            <person name="Barry K."/>
            <person name="Grigoriev I.V."/>
            <person name="Gunde-Cimerman N."/>
        </authorList>
    </citation>
    <scope>NUCLEOTIDE SEQUENCE [LARGE SCALE GENOMIC DNA]</scope>
    <source>
        <strain evidence="2 3">CBS 147.97</strain>
    </source>
</reference>
<organism evidence="2 3">
    <name type="scientific">Aureobasidium namibiae CBS 147.97</name>
    <dbReference type="NCBI Taxonomy" id="1043004"/>
    <lineage>
        <taxon>Eukaryota</taxon>
        <taxon>Fungi</taxon>
        <taxon>Dikarya</taxon>
        <taxon>Ascomycota</taxon>
        <taxon>Pezizomycotina</taxon>
        <taxon>Dothideomycetes</taxon>
        <taxon>Dothideomycetidae</taxon>
        <taxon>Dothideales</taxon>
        <taxon>Saccotheciaceae</taxon>
        <taxon>Aureobasidium</taxon>
    </lineage>
</organism>
<feature type="transmembrane region" description="Helical" evidence="1">
    <location>
        <begin position="133"/>
        <end position="162"/>
    </location>
</feature>
<keyword evidence="1" id="KW-1133">Transmembrane helix</keyword>
<dbReference type="RefSeq" id="XP_013423148.1">
    <property type="nucleotide sequence ID" value="XM_013567694.1"/>
</dbReference>
<keyword evidence="1" id="KW-0812">Transmembrane</keyword>
<dbReference type="HOGENOM" id="CLU_010112_2_1_1"/>
<name>A0A074WBS0_9PEZI</name>
<gene>
    <name evidence="2" type="ORF">M436DRAFT_57197</name>
</gene>
<evidence type="ECO:0000313" key="3">
    <source>
        <dbReference type="Proteomes" id="UP000027730"/>
    </source>
</evidence>
<dbReference type="AlphaFoldDB" id="A0A074WBS0"/>
<accession>A0A074WBS0</accession>
<feature type="transmembrane region" description="Helical" evidence="1">
    <location>
        <begin position="30"/>
        <end position="51"/>
    </location>
</feature>
<proteinExistence type="predicted"/>
<dbReference type="PANTHER" id="PTHR35395">
    <property type="entry name" value="DUF6536 DOMAIN-CONTAINING PROTEIN"/>
    <property type="match status" value="1"/>
</dbReference>
<evidence type="ECO:0000256" key="1">
    <source>
        <dbReference type="SAM" id="Phobius"/>
    </source>
</evidence>
<dbReference type="GeneID" id="25412452"/>
<keyword evidence="3" id="KW-1185">Reference proteome</keyword>
<dbReference type="EMBL" id="KL584724">
    <property type="protein sequence ID" value="KEQ69019.1"/>
    <property type="molecule type" value="Genomic_DNA"/>
</dbReference>
<protein>
    <submittedName>
        <fullName evidence="2">Uncharacterized protein</fullName>
    </submittedName>
</protein>
<keyword evidence="1" id="KW-0472">Membrane</keyword>